<dbReference type="EMBL" id="UINC01008387">
    <property type="protein sequence ID" value="SVA37758.1"/>
    <property type="molecule type" value="Genomic_DNA"/>
</dbReference>
<reference evidence="1" key="1">
    <citation type="submission" date="2018-05" db="EMBL/GenBank/DDBJ databases">
        <authorList>
            <person name="Lanie J.A."/>
            <person name="Ng W.-L."/>
            <person name="Kazmierczak K.M."/>
            <person name="Andrzejewski T.M."/>
            <person name="Davidsen T.M."/>
            <person name="Wayne K.J."/>
            <person name="Tettelin H."/>
            <person name="Glass J.I."/>
            <person name="Rusch D."/>
            <person name="Podicherti R."/>
            <person name="Tsui H.-C.T."/>
            <person name="Winkler M.E."/>
        </authorList>
    </citation>
    <scope>NUCLEOTIDE SEQUENCE</scope>
</reference>
<organism evidence="1">
    <name type="scientific">marine metagenome</name>
    <dbReference type="NCBI Taxonomy" id="408172"/>
    <lineage>
        <taxon>unclassified sequences</taxon>
        <taxon>metagenomes</taxon>
        <taxon>ecological metagenomes</taxon>
    </lineage>
</organism>
<proteinExistence type="predicted"/>
<accession>A0A381VDA4</accession>
<evidence type="ECO:0000313" key="1">
    <source>
        <dbReference type="EMBL" id="SVA37758.1"/>
    </source>
</evidence>
<protein>
    <submittedName>
        <fullName evidence="1">Uncharacterized protein</fullName>
    </submittedName>
</protein>
<gene>
    <name evidence="1" type="ORF">METZ01_LOCUS90612</name>
</gene>
<name>A0A381VDA4_9ZZZZ</name>
<dbReference type="AlphaFoldDB" id="A0A381VDA4"/>
<sequence>MTKTLSNQGMDPEKQNIQGNRLSERFWPYGDLSEQPTEEELIALESDLRAGLFQDGEETLSVTLVFPVFKGADYEEAVTRAKASAEYREVGTGEALRHRARFFPGEVFKLRDLYDLISRNITCEVLINDRPVPYARDLWLPLIWFLTFR</sequence>